<dbReference type="AlphaFoldDB" id="A0A4V2RD26"/>
<dbReference type="Pfam" id="PF00583">
    <property type="entry name" value="Acetyltransf_1"/>
    <property type="match status" value="1"/>
</dbReference>
<comment type="caution">
    <text evidence="2">The sequence shown here is derived from an EMBL/GenBank/DDBJ whole genome shotgun (WGS) entry which is preliminary data.</text>
</comment>
<evidence type="ECO:0000259" key="1">
    <source>
        <dbReference type="PROSITE" id="PS51186"/>
    </source>
</evidence>
<sequence>MNLSKTMVSQGPDYCLTIYLDHRNLRVRVDDYLGNIDQILEESERIAKLHKVEKLIIKARETHFIKLLERGYRCEAVVDHYFLGSDCLFFSKFYSAKRSANEQWKKEEEILEDVSLLQRQSPPFKIPGEFQLEKMEGKDAEKLAKLYKQVFELYPTPLNDPEYIKQTLKEGTVYYGFRYDGEIISAASAEINSFYKNAELTDCATLKEFRKYGLMKVLLLELEKELKLNGIFCTYSIARALSFGMNAALHQLGYSYRGRLVNNCFIFDKLEDMNVWVRDLSKDAGFSAVR</sequence>
<feature type="domain" description="N-acetyltransferase" evidence="1">
    <location>
        <begin position="130"/>
        <end position="276"/>
    </location>
</feature>
<name>A0A4V2RD26_9BACI</name>
<dbReference type="NCBIfam" id="TIGR03827">
    <property type="entry name" value="GNAT_ablB"/>
    <property type="match status" value="1"/>
</dbReference>
<keyword evidence="3" id="KW-1185">Reference proteome</keyword>
<dbReference type="Proteomes" id="UP000295689">
    <property type="component" value="Unassembled WGS sequence"/>
</dbReference>
<gene>
    <name evidence="2" type="ORF">EV146_109320</name>
</gene>
<dbReference type="PROSITE" id="PS51186">
    <property type="entry name" value="GNAT"/>
    <property type="match status" value="1"/>
</dbReference>
<dbReference type="InterPro" id="IPR016181">
    <property type="entry name" value="Acyl_CoA_acyltransferase"/>
</dbReference>
<proteinExistence type="predicted"/>
<dbReference type="RefSeq" id="WP_132009160.1">
    <property type="nucleotide sequence ID" value="NZ_JABUHM010000008.1"/>
</dbReference>
<dbReference type="SUPFAM" id="SSF55729">
    <property type="entry name" value="Acyl-CoA N-acyltransferases (Nat)"/>
    <property type="match status" value="1"/>
</dbReference>
<keyword evidence="2" id="KW-0808">Transferase</keyword>
<dbReference type="Gene3D" id="3.40.630.30">
    <property type="match status" value="1"/>
</dbReference>
<reference evidence="2 3" key="1">
    <citation type="journal article" date="2015" name="Stand. Genomic Sci.">
        <title>Genomic Encyclopedia of Bacterial and Archaeal Type Strains, Phase III: the genomes of soil and plant-associated and newly described type strains.</title>
        <authorList>
            <person name="Whitman W.B."/>
            <person name="Woyke T."/>
            <person name="Klenk H.P."/>
            <person name="Zhou Y."/>
            <person name="Lilburn T.G."/>
            <person name="Beck B.J."/>
            <person name="De Vos P."/>
            <person name="Vandamme P."/>
            <person name="Eisen J.A."/>
            <person name="Garrity G."/>
            <person name="Hugenholtz P."/>
            <person name="Kyrpides N.C."/>
        </authorList>
    </citation>
    <scope>NUCLEOTIDE SEQUENCE [LARGE SCALE GENOMIC DNA]</scope>
    <source>
        <strain evidence="2 3">CV53</strain>
    </source>
</reference>
<evidence type="ECO:0000313" key="3">
    <source>
        <dbReference type="Proteomes" id="UP000295689"/>
    </source>
</evidence>
<dbReference type="InterPro" id="IPR022525">
    <property type="entry name" value="GNAT_AblB"/>
</dbReference>
<dbReference type="InterPro" id="IPR000182">
    <property type="entry name" value="GNAT_dom"/>
</dbReference>
<accession>A0A4V2RD26</accession>
<dbReference type="GO" id="GO:0008080">
    <property type="term" value="F:N-acetyltransferase activity"/>
    <property type="evidence" value="ECO:0007669"/>
    <property type="project" value="InterPro"/>
</dbReference>
<dbReference type="EMBL" id="SLVV01000009">
    <property type="protein sequence ID" value="TCN23160.1"/>
    <property type="molecule type" value="Genomic_DNA"/>
</dbReference>
<protein>
    <submittedName>
        <fullName evidence="2">Putative beta-lysine N-acetyltransferase</fullName>
    </submittedName>
</protein>
<evidence type="ECO:0000313" key="2">
    <source>
        <dbReference type="EMBL" id="TCN23160.1"/>
    </source>
</evidence>
<organism evidence="2 3">
    <name type="scientific">Mesobacillus foraminis</name>
    <dbReference type="NCBI Taxonomy" id="279826"/>
    <lineage>
        <taxon>Bacteria</taxon>
        <taxon>Bacillati</taxon>
        <taxon>Bacillota</taxon>
        <taxon>Bacilli</taxon>
        <taxon>Bacillales</taxon>
        <taxon>Bacillaceae</taxon>
        <taxon>Mesobacillus</taxon>
    </lineage>
</organism>